<feature type="transmembrane region" description="Helical" evidence="1">
    <location>
        <begin position="97"/>
        <end position="117"/>
    </location>
</feature>
<organism evidence="2 3">
    <name type="scientific">Roseomonas gilardii</name>
    <dbReference type="NCBI Taxonomy" id="257708"/>
    <lineage>
        <taxon>Bacteria</taxon>
        <taxon>Pseudomonadati</taxon>
        <taxon>Pseudomonadota</taxon>
        <taxon>Alphaproteobacteria</taxon>
        <taxon>Acetobacterales</taxon>
        <taxon>Roseomonadaceae</taxon>
        <taxon>Roseomonas</taxon>
    </lineage>
</organism>
<name>A0A1L7AHH2_9PROT</name>
<keyword evidence="1" id="KW-1133">Transmembrane helix</keyword>
<evidence type="ECO:0000313" key="3">
    <source>
        <dbReference type="Proteomes" id="UP000185494"/>
    </source>
</evidence>
<evidence type="ECO:0000313" key="2">
    <source>
        <dbReference type="EMBL" id="APT58237.1"/>
    </source>
</evidence>
<dbReference type="STRING" id="257708.RGI145_15080"/>
<dbReference type="eggNOG" id="COG3238">
    <property type="taxonomic scope" value="Bacteria"/>
</dbReference>
<feature type="transmembrane region" description="Helical" evidence="1">
    <location>
        <begin position="129"/>
        <end position="146"/>
    </location>
</feature>
<accession>A0A1L7AHH2</accession>
<feature type="transmembrane region" description="Helical" evidence="1">
    <location>
        <begin position="71"/>
        <end position="91"/>
    </location>
</feature>
<dbReference type="GO" id="GO:0005886">
    <property type="term" value="C:plasma membrane"/>
    <property type="evidence" value="ECO:0007669"/>
    <property type="project" value="TreeGrafter"/>
</dbReference>
<dbReference type="KEGG" id="rgi:RGI145_15080"/>
<keyword evidence="1" id="KW-0812">Transmembrane</keyword>
<keyword evidence="1" id="KW-0472">Membrane</keyword>
<evidence type="ECO:0000256" key="1">
    <source>
        <dbReference type="SAM" id="Phobius"/>
    </source>
</evidence>
<dbReference type="PANTHER" id="PTHR34821:SF2">
    <property type="entry name" value="INNER MEMBRANE PROTEIN YDCZ"/>
    <property type="match status" value="1"/>
</dbReference>
<dbReference type="AlphaFoldDB" id="A0A1L7AHH2"/>
<proteinExistence type="predicted"/>
<feature type="transmembrane region" description="Helical" evidence="1">
    <location>
        <begin position="36"/>
        <end position="59"/>
    </location>
</feature>
<gene>
    <name evidence="2" type="ORF">RGI145_15080</name>
</gene>
<dbReference type="EMBL" id="CP015583">
    <property type="protein sequence ID" value="APT58237.1"/>
    <property type="molecule type" value="Genomic_DNA"/>
</dbReference>
<reference evidence="2 3" key="1">
    <citation type="submission" date="2016-05" db="EMBL/GenBank/DDBJ databases">
        <title>Complete Genome and Methylome Analysis of Psychrotrophic Bacterial Isolates from Antarctic Lake Untersee.</title>
        <authorList>
            <person name="Fomenkov A."/>
            <person name="Akimov V.N."/>
            <person name="Vasilyeva L.V."/>
            <person name="Andersen D."/>
            <person name="Vincze T."/>
            <person name="Roberts R.J."/>
        </authorList>
    </citation>
    <scope>NUCLEOTIDE SEQUENCE [LARGE SCALE GENOMIC DNA]</scope>
    <source>
        <strain evidence="2 3">U14-5</strain>
    </source>
</reference>
<dbReference type="PANTHER" id="PTHR34821">
    <property type="entry name" value="INNER MEMBRANE PROTEIN YDCZ"/>
    <property type="match status" value="1"/>
</dbReference>
<dbReference type="Pfam" id="PF04657">
    <property type="entry name" value="DMT_YdcZ"/>
    <property type="match status" value="1"/>
</dbReference>
<protein>
    <recommendedName>
        <fullName evidence="4">DMT family transporter</fullName>
    </recommendedName>
</protein>
<dbReference type="Proteomes" id="UP000185494">
    <property type="component" value="Chromosome 1"/>
</dbReference>
<evidence type="ECO:0008006" key="4">
    <source>
        <dbReference type="Google" id="ProtNLM"/>
    </source>
</evidence>
<dbReference type="InterPro" id="IPR006750">
    <property type="entry name" value="YdcZ"/>
</dbReference>
<sequence length="148" mass="15077">MPWVLWGLALLAGALNTVQSGTNATLNKALGQPVLAALAVYAGGVAGALLASPFLGLSWHGLGGRAAQVPWWGWIGGLLGAVYVLVTLTSAQKLGAGPYTALTLTAAVVTSVLLDHFGLVGFEVRSLSLPRVLGCALMIGGVVLIARY</sequence>
<dbReference type="RefSeq" id="WP_075799009.1">
    <property type="nucleotide sequence ID" value="NZ_CP015583.1"/>
</dbReference>